<dbReference type="InterPro" id="IPR029058">
    <property type="entry name" value="AB_hydrolase_fold"/>
</dbReference>
<gene>
    <name evidence="5 7" type="primary">bioH</name>
    <name evidence="7" type="ORF">H8L67_00615</name>
</gene>
<dbReference type="Gene3D" id="3.40.50.1820">
    <property type="entry name" value="alpha/beta hydrolase"/>
    <property type="match status" value="1"/>
</dbReference>
<dbReference type="InterPro" id="IPR000073">
    <property type="entry name" value="AB_hydrolase_1"/>
</dbReference>
<feature type="active site" description="Nucleophile" evidence="5">
    <location>
        <position position="85"/>
    </location>
</feature>
<feature type="binding site" evidence="5">
    <location>
        <begin position="85"/>
        <end position="86"/>
    </location>
    <ligand>
        <name>substrate</name>
    </ligand>
</feature>
<dbReference type="HAMAP" id="MF_01260">
    <property type="entry name" value="Carboxylester"/>
    <property type="match status" value="1"/>
</dbReference>
<dbReference type="InterPro" id="IPR050266">
    <property type="entry name" value="AB_hydrolase_sf"/>
</dbReference>
<evidence type="ECO:0000256" key="3">
    <source>
        <dbReference type="ARBA" id="ARBA00022756"/>
    </source>
</evidence>
<comment type="pathway">
    <text evidence="5">Cofactor biosynthesis; biotin biosynthesis.</text>
</comment>
<evidence type="ECO:0000313" key="7">
    <source>
        <dbReference type="EMBL" id="QYR53060.1"/>
    </source>
</evidence>
<name>A0ABX8WP61_9GAMM</name>
<dbReference type="SUPFAM" id="SSF53474">
    <property type="entry name" value="alpha/beta-Hydrolases"/>
    <property type="match status" value="1"/>
</dbReference>
<comment type="caution">
    <text evidence="5">Lacks conserved residue(s) required for the propagation of feature annotation.</text>
</comment>
<keyword evidence="3 5" id="KW-0093">Biotin biosynthesis</keyword>
<accession>A0ABX8WP61</accession>
<evidence type="ECO:0000256" key="5">
    <source>
        <dbReference type="HAMAP-Rule" id="MF_01260"/>
    </source>
</evidence>
<dbReference type="PANTHER" id="PTHR43798:SF31">
    <property type="entry name" value="AB HYDROLASE SUPERFAMILY PROTEIN YCLE"/>
    <property type="match status" value="1"/>
</dbReference>
<dbReference type="Proteomes" id="UP000824755">
    <property type="component" value="Chromosome"/>
</dbReference>
<dbReference type="RefSeq" id="WP_220379879.1">
    <property type="nucleotide sequence ID" value="NZ_CP080544.1"/>
</dbReference>
<comment type="subunit">
    <text evidence="5">Monomer.</text>
</comment>
<feature type="binding site" evidence="5">
    <location>
        <position position="238"/>
    </location>
    <ligand>
        <name>substrate</name>
    </ligand>
</feature>
<dbReference type="EMBL" id="CP080544">
    <property type="protein sequence ID" value="QYR53060.1"/>
    <property type="molecule type" value="Genomic_DNA"/>
</dbReference>
<evidence type="ECO:0000256" key="2">
    <source>
        <dbReference type="ARBA" id="ARBA00022490"/>
    </source>
</evidence>
<evidence type="ECO:0000256" key="4">
    <source>
        <dbReference type="ARBA" id="ARBA00022801"/>
    </source>
</evidence>
<feature type="binding site" evidence="5">
    <location>
        <position position="24"/>
    </location>
    <ligand>
        <name>substrate</name>
    </ligand>
</feature>
<dbReference type="NCBIfam" id="TIGR01738">
    <property type="entry name" value="bioH"/>
    <property type="match status" value="1"/>
</dbReference>
<protein>
    <recommendedName>
        <fullName evidence="5">Pimeloyl-[acyl-carrier protein] methyl ester esterase</fullName>
        <ecNumber evidence="5">3.1.1.85</ecNumber>
    </recommendedName>
    <alternativeName>
        <fullName evidence="5">Biotin synthesis protein BioH</fullName>
    </alternativeName>
    <alternativeName>
        <fullName evidence="5">Carboxylesterase BioH</fullName>
    </alternativeName>
</protein>
<organism evidence="7 8">
    <name type="scientific">Lysobacter soyae</name>
    <dbReference type="NCBI Taxonomy" id="2764185"/>
    <lineage>
        <taxon>Bacteria</taxon>
        <taxon>Pseudomonadati</taxon>
        <taxon>Pseudomonadota</taxon>
        <taxon>Gammaproteobacteria</taxon>
        <taxon>Lysobacterales</taxon>
        <taxon>Lysobacteraceae</taxon>
        <taxon>Lysobacter</taxon>
    </lineage>
</organism>
<keyword evidence="1 5" id="KW-0719">Serine esterase</keyword>
<sequence length="257" mass="27884">MTSLQVEFFDSPSASSDLVLLHGWAMHGGIFATLIERLKPHYRVHCVDLPGHGLNRESALPLELSACVDAIADVVPRDATWCGWSLGGLVALHAAQSGVAMQRLVMLCASPCFVKQADWRYGVSPEIFHDFAHGLRTDWHATLDRFIALEAFGSDNAREELRTLRDQVLARGAPNPAVLADGLDVLKQTDLRATLPALQVPTTWIAGRRDRLVDPRAMQEAAALCAQADVTVIEHAGHAPFLTHGDAVVTAMTARTA</sequence>
<reference evidence="7 8" key="1">
    <citation type="submission" date="2021-08" db="EMBL/GenBank/DDBJ databases">
        <title>Lysobacter sp. strain CJ11 Genome sequencing and assembly.</title>
        <authorList>
            <person name="Kim I."/>
        </authorList>
    </citation>
    <scope>NUCLEOTIDE SEQUENCE [LARGE SCALE GENOMIC DNA]</scope>
    <source>
        <strain evidence="7 8">CJ11</strain>
    </source>
</reference>
<comment type="similarity">
    <text evidence="5">Belongs to the AB hydrolase superfamily. Carboxylesterase BioH family.</text>
</comment>
<keyword evidence="8" id="KW-1185">Reference proteome</keyword>
<feature type="active site" evidence="5">
    <location>
        <position position="210"/>
    </location>
</feature>
<proteinExistence type="inferred from homology"/>
<evidence type="ECO:0000256" key="1">
    <source>
        <dbReference type="ARBA" id="ARBA00022487"/>
    </source>
</evidence>
<keyword evidence="4 5" id="KW-0378">Hydrolase</keyword>
<dbReference type="EC" id="3.1.1.85" evidence="5"/>
<comment type="subcellular location">
    <subcellularLocation>
        <location evidence="5">Cytoplasm</location>
    </subcellularLocation>
</comment>
<keyword evidence="2 5" id="KW-0963">Cytoplasm</keyword>
<comment type="catalytic activity">
    <reaction evidence="5">
        <text>6-carboxyhexanoyl-[ACP] methyl ester + H2O = 6-carboxyhexanoyl-[ACP] + methanol + H(+)</text>
        <dbReference type="Rhea" id="RHEA:42700"/>
        <dbReference type="Rhea" id="RHEA-COMP:9955"/>
        <dbReference type="Rhea" id="RHEA-COMP:10186"/>
        <dbReference type="ChEBI" id="CHEBI:15377"/>
        <dbReference type="ChEBI" id="CHEBI:15378"/>
        <dbReference type="ChEBI" id="CHEBI:17790"/>
        <dbReference type="ChEBI" id="CHEBI:78846"/>
        <dbReference type="ChEBI" id="CHEBI:82735"/>
        <dbReference type="EC" id="3.1.1.85"/>
    </reaction>
</comment>
<feature type="active site" evidence="5">
    <location>
        <position position="238"/>
    </location>
</feature>
<comment type="function">
    <text evidence="5">The physiological role of BioH is to remove the methyl group introduced by BioC when the pimeloyl moiety is complete. It allows to synthesize pimeloyl-ACP via the fatty acid synthetic pathway through the hydrolysis of the ester bonds of pimeloyl-ACP esters.</text>
</comment>
<feature type="domain" description="AB hydrolase-1" evidence="6">
    <location>
        <begin position="18"/>
        <end position="250"/>
    </location>
</feature>
<evidence type="ECO:0000313" key="8">
    <source>
        <dbReference type="Proteomes" id="UP000824755"/>
    </source>
</evidence>
<dbReference type="InterPro" id="IPR010076">
    <property type="entry name" value="BioH"/>
</dbReference>
<dbReference type="PANTHER" id="PTHR43798">
    <property type="entry name" value="MONOACYLGLYCEROL LIPASE"/>
    <property type="match status" value="1"/>
</dbReference>
<dbReference type="GO" id="GO:0090499">
    <property type="term" value="F:pimelyl-[acyl-carrier protein] methyl ester esterase activity"/>
    <property type="evidence" value="ECO:0007669"/>
    <property type="project" value="UniProtKB-EC"/>
</dbReference>
<dbReference type="Pfam" id="PF12697">
    <property type="entry name" value="Abhydrolase_6"/>
    <property type="match status" value="1"/>
</dbReference>
<evidence type="ECO:0000259" key="6">
    <source>
        <dbReference type="Pfam" id="PF12697"/>
    </source>
</evidence>